<dbReference type="GO" id="GO:0009083">
    <property type="term" value="P:branched-chain amino acid catabolic process"/>
    <property type="evidence" value="ECO:0007669"/>
    <property type="project" value="TreeGrafter"/>
</dbReference>
<dbReference type="EMBL" id="QQZY01000005">
    <property type="protein sequence ID" value="RDI74196.1"/>
    <property type="molecule type" value="Genomic_DNA"/>
</dbReference>
<organism evidence="6 7">
    <name type="scientific">Gaiella occulta</name>
    <dbReference type="NCBI Taxonomy" id="1002870"/>
    <lineage>
        <taxon>Bacteria</taxon>
        <taxon>Bacillati</taxon>
        <taxon>Actinomycetota</taxon>
        <taxon>Thermoleophilia</taxon>
        <taxon>Gaiellales</taxon>
        <taxon>Gaiellaceae</taxon>
        <taxon>Gaiella</taxon>
    </lineage>
</organism>
<reference evidence="7" key="2">
    <citation type="journal article" date="2019" name="MicrobiologyOpen">
        <title>High-quality draft genome sequence of Gaiella occulta isolated from a 150 meter deep mineral water borehole and comparison with the genome sequences of other deep-branching lineages of the phylum Actinobacteria.</title>
        <authorList>
            <person name="Severino R."/>
            <person name="Froufe H.J.C."/>
            <person name="Barroso C."/>
            <person name="Albuquerque L."/>
            <person name="Lobo-da-Cunha A."/>
            <person name="da Costa M.S."/>
            <person name="Egas C."/>
        </authorList>
    </citation>
    <scope>NUCLEOTIDE SEQUENCE [LARGE SCALE GENOMIC DNA]</scope>
    <source>
        <strain evidence="7">F2-233</strain>
    </source>
</reference>
<dbReference type="PANTHER" id="PTHR43380">
    <property type="entry name" value="2-OXOISOVALERATE DEHYDROGENASE SUBUNIT ALPHA, MITOCHONDRIAL"/>
    <property type="match status" value="1"/>
</dbReference>
<keyword evidence="6" id="KW-0670">Pyruvate</keyword>
<keyword evidence="2 4" id="KW-0560">Oxidoreductase</keyword>
<dbReference type="EC" id="1.2.4.4" evidence="4"/>
<evidence type="ECO:0000259" key="5">
    <source>
        <dbReference type="Pfam" id="PF00676"/>
    </source>
</evidence>
<dbReference type="Proteomes" id="UP000254134">
    <property type="component" value="Unassembled WGS sequence"/>
</dbReference>
<comment type="similarity">
    <text evidence="4">Belongs to the BCKDHA family.</text>
</comment>
<comment type="catalytic activity">
    <reaction evidence="4">
        <text>N(6)-[(R)-lipoyl]-L-lysyl-[protein] + 3-methyl-2-oxobutanoate + H(+) = N(6)-[(R)-S(8)-2-methylpropanoyldihydrolipoyl]-L-lysyl-[protein] + CO2</text>
        <dbReference type="Rhea" id="RHEA:13457"/>
        <dbReference type="Rhea" id="RHEA-COMP:10474"/>
        <dbReference type="Rhea" id="RHEA-COMP:10497"/>
        <dbReference type="ChEBI" id="CHEBI:11851"/>
        <dbReference type="ChEBI" id="CHEBI:15378"/>
        <dbReference type="ChEBI" id="CHEBI:16526"/>
        <dbReference type="ChEBI" id="CHEBI:83099"/>
        <dbReference type="ChEBI" id="CHEBI:83142"/>
        <dbReference type="EC" id="1.2.4.4"/>
    </reaction>
</comment>
<protein>
    <recommendedName>
        <fullName evidence="4">2-oxoisovalerate dehydrogenase subunit alpha</fullName>
        <ecNumber evidence="4">1.2.4.4</ecNumber>
    </recommendedName>
    <alternativeName>
        <fullName evidence="4">Branched-chain alpha-keto acid dehydrogenase E1 component alpha chain</fullName>
    </alternativeName>
</protein>
<sequence>MAVREAEPVGSLQEVKDAGLDREDLLGIYRNMLITRGVEERGHILYKQGKIPGSFYTGRGNEASAVGVATAMGADDVGCPLQRDMGVHITRGVEPWRIFAQYMGRVDGPTHGRDGNVHLGDANLGLHAMVSHLPAMLPVAVGMGLAFRIREERRVAVAWCGEGASARGDAHEGMNLAGVRRLPVVFVIDNNQWAYSTPTYLEYAVEHLADRAAAYGFDGVVVDGTDVLAVYREARRAIEKAREGGGPTLIESLTLRMEGHAVHDDAFYVPREMFEEWARRDPIERYRTWLRDNASMSDDEEDEITAGVKRLLHESIERAEASPLPDPATLLDGVFAEQDELETPHHK</sequence>
<dbReference type="PANTHER" id="PTHR43380:SF1">
    <property type="entry name" value="2-OXOISOVALERATE DEHYDROGENASE SUBUNIT ALPHA, MITOCHONDRIAL"/>
    <property type="match status" value="1"/>
</dbReference>
<proteinExistence type="inferred from homology"/>
<reference evidence="6 7" key="1">
    <citation type="submission" date="2018-07" db="EMBL/GenBank/DDBJ databases">
        <title>High-quality-draft genome sequence of Gaiella occulta.</title>
        <authorList>
            <person name="Severino R."/>
            <person name="Froufe H.J.C."/>
            <person name="Rainey F.A."/>
            <person name="Barroso C."/>
            <person name="Albuquerque L."/>
            <person name="Lobo-Da-Cunha A."/>
            <person name="Da Costa M.S."/>
            <person name="Egas C."/>
        </authorList>
    </citation>
    <scope>NUCLEOTIDE SEQUENCE [LARGE SCALE GENOMIC DNA]</scope>
    <source>
        <strain evidence="6 7">F2-233</strain>
    </source>
</reference>
<evidence type="ECO:0000313" key="6">
    <source>
        <dbReference type="EMBL" id="RDI74196.1"/>
    </source>
</evidence>
<dbReference type="Pfam" id="PF00676">
    <property type="entry name" value="E1_dh"/>
    <property type="match status" value="1"/>
</dbReference>
<evidence type="ECO:0000313" key="7">
    <source>
        <dbReference type="Proteomes" id="UP000254134"/>
    </source>
</evidence>
<keyword evidence="7" id="KW-1185">Reference proteome</keyword>
<dbReference type="Gene3D" id="3.40.50.970">
    <property type="match status" value="1"/>
</dbReference>
<gene>
    <name evidence="6" type="ORF">Gocc_2293</name>
</gene>
<name>A0A7M2YVV3_9ACTN</name>
<dbReference type="CDD" id="cd02000">
    <property type="entry name" value="TPP_E1_PDC_ADC_BCADC"/>
    <property type="match status" value="1"/>
</dbReference>
<feature type="domain" description="Dehydrogenase E1 component" evidence="5">
    <location>
        <begin position="32"/>
        <end position="327"/>
    </location>
</feature>
<comment type="function">
    <text evidence="4">The branched-chain alpha-keto dehydrogenase complex catalyzes the overall conversion of alpha-keto acids to acyl-CoA and CO(2). It contains multiple copies of three enzymatic components: branched-chain alpha-keto acid decarboxylase (E1), lipoamide acyltransferase (E2) and lipoamide dehydrogenase (E3).</text>
</comment>
<keyword evidence="3 4" id="KW-0786">Thiamine pyrophosphate</keyword>
<dbReference type="InterPro" id="IPR029061">
    <property type="entry name" value="THDP-binding"/>
</dbReference>
<dbReference type="SUPFAM" id="SSF52518">
    <property type="entry name" value="Thiamin diphosphate-binding fold (THDP-binding)"/>
    <property type="match status" value="1"/>
</dbReference>
<comment type="caution">
    <text evidence="6">The sequence shown here is derived from an EMBL/GenBank/DDBJ whole genome shotgun (WGS) entry which is preliminary data.</text>
</comment>
<accession>A0A7M2YVV3</accession>
<comment type="cofactor">
    <cofactor evidence="1 4">
        <name>thiamine diphosphate</name>
        <dbReference type="ChEBI" id="CHEBI:58937"/>
    </cofactor>
</comment>
<dbReference type="AlphaFoldDB" id="A0A7M2YVV3"/>
<dbReference type="InterPro" id="IPR001017">
    <property type="entry name" value="DH_E1"/>
</dbReference>
<dbReference type="GO" id="GO:0003863">
    <property type="term" value="F:branched-chain 2-oxo acid dehydrogenase activity"/>
    <property type="evidence" value="ECO:0007669"/>
    <property type="project" value="UniProtKB-EC"/>
</dbReference>
<evidence type="ECO:0000256" key="2">
    <source>
        <dbReference type="ARBA" id="ARBA00023002"/>
    </source>
</evidence>
<evidence type="ECO:0000256" key="3">
    <source>
        <dbReference type="ARBA" id="ARBA00023052"/>
    </source>
</evidence>
<dbReference type="RefSeq" id="WP_220150586.1">
    <property type="nucleotide sequence ID" value="NZ_QQZY01000005.1"/>
</dbReference>
<dbReference type="GO" id="GO:0000287">
    <property type="term" value="F:magnesium ion binding"/>
    <property type="evidence" value="ECO:0007669"/>
    <property type="project" value="UniProtKB-ARBA"/>
</dbReference>
<evidence type="ECO:0000256" key="4">
    <source>
        <dbReference type="RuleBase" id="RU365014"/>
    </source>
</evidence>
<dbReference type="InterPro" id="IPR050771">
    <property type="entry name" value="Alpha-ketoacid_DH_E1_comp"/>
</dbReference>
<evidence type="ECO:0000256" key="1">
    <source>
        <dbReference type="ARBA" id="ARBA00001964"/>
    </source>
</evidence>